<evidence type="ECO:0000313" key="5">
    <source>
        <dbReference type="Proteomes" id="UP000232133"/>
    </source>
</evidence>
<keyword evidence="1" id="KW-0328">Glycosyltransferase</keyword>
<dbReference type="Gene3D" id="3.90.550.10">
    <property type="entry name" value="Spore Coat Polysaccharide Biosynthesis Protein SpsA, Chain A"/>
    <property type="match status" value="2"/>
</dbReference>
<dbReference type="EMBL" id="CP017803">
    <property type="protein sequence ID" value="ATZ59796.1"/>
    <property type="molecule type" value="Genomic_DNA"/>
</dbReference>
<protein>
    <submittedName>
        <fullName evidence="4">Glycosyl transferase</fullName>
    </submittedName>
</protein>
<dbReference type="Proteomes" id="UP000232133">
    <property type="component" value="Chromosome"/>
</dbReference>
<dbReference type="Gene3D" id="3.40.50.12580">
    <property type="match status" value="1"/>
</dbReference>
<feature type="domain" description="Glycosyltransferase 2-like" evidence="3">
    <location>
        <begin position="7"/>
        <end position="177"/>
    </location>
</feature>
<feature type="domain" description="Glycosyltransferase 2-like" evidence="3">
    <location>
        <begin position="338"/>
        <end position="476"/>
    </location>
</feature>
<dbReference type="RefSeq" id="WP_100815507.1">
    <property type="nucleotide sequence ID" value="NZ_CP017803.1"/>
</dbReference>
<dbReference type="InterPro" id="IPR007554">
    <property type="entry name" value="Glycerophosphate_synth"/>
</dbReference>
<dbReference type="GO" id="GO:0016757">
    <property type="term" value="F:glycosyltransferase activity"/>
    <property type="evidence" value="ECO:0007669"/>
    <property type="project" value="UniProtKB-KW"/>
</dbReference>
<dbReference type="InterPro" id="IPR001173">
    <property type="entry name" value="Glyco_trans_2-like"/>
</dbReference>
<dbReference type="SUPFAM" id="SSF53756">
    <property type="entry name" value="UDP-Glycosyltransferase/glycogen phosphorylase"/>
    <property type="match status" value="1"/>
</dbReference>
<dbReference type="CDD" id="cd00761">
    <property type="entry name" value="Glyco_tranf_GTA_type"/>
    <property type="match status" value="2"/>
</dbReference>
<dbReference type="PANTHER" id="PTHR22916:SF51">
    <property type="entry name" value="GLYCOSYLTRANSFERASE EPSH-RELATED"/>
    <property type="match status" value="1"/>
</dbReference>
<dbReference type="GO" id="GO:0016020">
    <property type="term" value="C:membrane"/>
    <property type="evidence" value="ECO:0007669"/>
    <property type="project" value="InterPro"/>
</dbReference>
<evidence type="ECO:0000313" key="4">
    <source>
        <dbReference type="EMBL" id="ATZ59796.1"/>
    </source>
</evidence>
<evidence type="ECO:0000259" key="3">
    <source>
        <dbReference type="Pfam" id="PF00535"/>
    </source>
</evidence>
<accession>A0A2H4U6P5</accession>
<evidence type="ECO:0000256" key="2">
    <source>
        <dbReference type="ARBA" id="ARBA00022679"/>
    </source>
</evidence>
<dbReference type="Pfam" id="PF04464">
    <property type="entry name" value="Glyphos_transf"/>
    <property type="match status" value="1"/>
</dbReference>
<organism evidence="4 5">
    <name type="scientific">Methanobrevibacter smithii</name>
    <dbReference type="NCBI Taxonomy" id="2173"/>
    <lineage>
        <taxon>Archaea</taxon>
        <taxon>Methanobacteriati</taxon>
        <taxon>Methanobacteriota</taxon>
        <taxon>Methanomada group</taxon>
        <taxon>Methanobacteria</taxon>
        <taxon>Methanobacteriales</taxon>
        <taxon>Methanobacteriaceae</taxon>
        <taxon>Methanobrevibacter</taxon>
    </lineage>
</organism>
<dbReference type="GeneID" id="35118684"/>
<evidence type="ECO:0000256" key="1">
    <source>
        <dbReference type="ARBA" id="ARBA00022676"/>
    </source>
</evidence>
<reference evidence="4 5" key="1">
    <citation type="submission" date="2016-10" db="EMBL/GenBank/DDBJ databases">
        <authorList>
            <person name="Varghese N."/>
        </authorList>
    </citation>
    <scope>NUCLEOTIDE SEQUENCE [LARGE SCALE GENOMIC DNA]</scope>
    <source>
        <strain evidence="4 5">KB11</strain>
    </source>
</reference>
<name>A0A2H4U6P5_METSM</name>
<proteinExistence type="predicted"/>
<dbReference type="SUPFAM" id="SSF53448">
    <property type="entry name" value="Nucleotide-diphospho-sugar transferases"/>
    <property type="match status" value="2"/>
</dbReference>
<dbReference type="Pfam" id="PF00535">
    <property type="entry name" value="Glycos_transf_2"/>
    <property type="match status" value="2"/>
</dbReference>
<dbReference type="GO" id="GO:0047355">
    <property type="term" value="F:CDP-glycerol glycerophosphotransferase activity"/>
    <property type="evidence" value="ECO:0007669"/>
    <property type="project" value="InterPro"/>
</dbReference>
<dbReference type="AlphaFoldDB" id="A0A2H4U6P5"/>
<dbReference type="PANTHER" id="PTHR22916">
    <property type="entry name" value="GLYCOSYLTRANSFERASE"/>
    <property type="match status" value="1"/>
</dbReference>
<keyword evidence="2 4" id="KW-0808">Transferase</keyword>
<dbReference type="InterPro" id="IPR029044">
    <property type="entry name" value="Nucleotide-diphossugar_trans"/>
</dbReference>
<gene>
    <name evidence="4" type="ORF">BK798_04860</name>
</gene>
<dbReference type="InterPro" id="IPR043148">
    <property type="entry name" value="TagF_C"/>
</dbReference>
<sequence length="1193" mass="141333">MSKIKVSVIVPVFNVEEYLSTSLDSILNQTLKDIEIICINDGSTDASLDILENYAKKDARIKIISKKNEGQGIARNIGLDNAQGEFIAFVDSDDFIKEDMLEKSYEKSVSKNLDLVMYKISSFDNETHEINDNLWYYSLKCFDGFEKEIFNNSDTKKFTHLISVTPFNKLYKRSFIEKNNIRFPDKYIFEDEVFFYNVYLKAKRISLIDENLYYYRTNRKGSTVSNNSDKDYTDVVHIFRLIRQLLIETNYLNTYKKQVYNRFFHLILWRFSQTAPKYRENFFNLMKREFSELLEDKSKETYLSVTDLESKIKSRTLKVLNSKNLDEFEKLDSHKHFSVIMALYNNEKYLEDAIESLITQNFGFEHNIELIIVDDGSSDDSLKIAEKYQEKYPYNIQVLSKENGGQASARNLGLEYAKGDYINFIDSDDKISPNTFSSVYDFAMENPDVDVISIPMTFFDNQKGRHLLNYKYNEEKVVDLLEEPDFPQLSASSAFVKKEAIGDLRFNTELVNSEDALFINKILLNNPELGLVKNANYLYRKRFDESSTIDNSIKKRGFFIDRLKYYFKELIDSSIKKYGKLLEFIQYTLVYDLQWMVKVENIDDILDKEEINEFWESFLDVLSYFDEEIILNYKHLDANVRGFLFSIKKSNLTSKTINNLENTGRLDNNKFYINIVNIKNNVLYISGLLMSTLYPENIEIVANCGNNEFKSKRFIYPSRKPLKFLSIKYKFPFDFDLEIPISKIKDKKLTINALTNDECFNLPIVFEKYARLSTSSNYMIKDNHILIFKHNSFYLMPYSFIKMLRFEYHCLMKICRDKGPYFTSALAFRLVYIILYPFLRNKKIWLFMDRRDSADDNAEQLFKYASSRDDNIKKYFTVLQDSKDYGRLTSRYENVLPFYSIKQRVIYLFADKIISSHPDENILNPFYGKNGDLYSGFITSEKYFLQHGVTKDNISRWLRKFDKDLSLIVTVSDMERQSFLVKDYNYSPEIIQTLGFPRFDKLESKNLKKQILIMPSWRENIQKNEFVLKNSKYFKGLNNLLNNEELIDYAKDKGYKIIFKPHPNLFKFIDLFDLDENIIVDDEKTYHELFNESELLITDYSSVAFDFAYLKKPVIYYQYSDDYNFDLSESYFDYESMGFGEVIKGENELIILIKDYLANNCKMKDVYTKRVDDFYKFTDKNNCKRVYEWIYEN</sequence>